<dbReference type="EMBL" id="NJBN01000003">
    <property type="protein sequence ID" value="TKJ41084.1"/>
    <property type="molecule type" value="Genomic_DNA"/>
</dbReference>
<dbReference type="AlphaFoldDB" id="A0A532V1J4"/>
<evidence type="ECO:0000313" key="2">
    <source>
        <dbReference type="EMBL" id="TKJ41084.1"/>
    </source>
</evidence>
<organism evidence="2 3">
    <name type="scientific">candidate division LCP-89 bacterium B3_LCP</name>
    <dbReference type="NCBI Taxonomy" id="2012998"/>
    <lineage>
        <taxon>Bacteria</taxon>
        <taxon>Pseudomonadati</taxon>
        <taxon>Bacteria division LCP-89</taxon>
    </lineage>
</organism>
<protein>
    <submittedName>
        <fullName evidence="2">Uncharacterized protein</fullName>
    </submittedName>
</protein>
<reference evidence="2 3" key="1">
    <citation type="submission" date="2017-06" db="EMBL/GenBank/DDBJ databases">
        <title>Novel microbial phyla capable of carbon fixation and sulfur reduction in deep-sea sediments.</title>
        <authorList>
            <person name="Huang J."/>
            <person name="Baker B."/>
            <person name="Wang Y."/>
        </authorList>
    </citation>
    <scope>NUCLEOTIDE SEQUENCE [LARGE SCALE GENOMIC DNA]</scope>
    <source>
        <strain evidence="2">B3_LCP</strain>
    </source>
</reference>
<feature type="region of interest" description="Disordered" evidence="1">
    <location>
        <begin position="228"/>
        <end position="247"/>
    </location>
</feature>
<proteinExistence type="predicted"/>
<evidence type="ECO:0000313" key="3">
    <source>
        <dbReference type="Proteomes" id="UP000319619"/>
    </source>
</evidence>
<name>A0A532V1J4_UNCL8</name>
<accession>A0A532V1J4</accession>
<sequence length="247" mass="27100">MIHQTLSGPLVRDADIPTNEDVRIINSLKNPPPVPVSEKDIFMRHCRLAGDSIDGYFGCFRTEDLPKLLSMVQGAPLLIGHNKRSLGVARFFGGTIEEHDGSKYIVPSFYWLRGHSSADDLRVAIDGGLYSEASISFAYEKPTCSVCGEDIRTCEHLPGSAHGDDGNPVFYYYDNVVAVLEGSLVYRGAQPGTGFSLSSMLSDSENPTYGTPILRIKRHGKWYRAPLIEENPDSEPPVTQPSQPASV</sequence>
<comment type="caution">
    <text evidence="2">The sequence shown here is derived from an EMBL/GenBank/DDBJ whole genome shotgun (WGS) entry which is preliminary data.</text>
</comment>
<gene>
    <name evidence="2" type="ORF">CEE37_05300</name>
</gene>
<dbReference type="Proteomes" id="UP000319619">
    <property type="component" value="Unassembled WGS sequence"/>
</dbReference>
<evidence type="ECO:0000256" key="1">
    <source>
        <dbReference type="SAM" id="MobiDB-lite"/>
    </source>
</evidence>